<evidence type="ECO:0000256" key="5">
    <source>
        <dbReference type="SAM" id="Phobius"/>
    </source>
</evidence>
<dbReference type="EMBL" id="BMGT01000001">
    <property type="protein sequence ID" value="GGG69756.1"/>
    <property type="molecule type" value="Genomic_DNA"/>
</dbReference>
<dbReference type="SUPFAM" id="SSF50182">
    <property type="entry name" value="Sm-like ribonucleoproteins"/>
    <property type="match status" value="1"/>
</dbReference>
<dbReference type="Proteomes" id="UP000647241">
    <property type="component" value="Unassembled WGS sequence"/>
</dbReference>
<proteinExistence type="predicted"/>
<evidence type="ECO:0000313" key="7">
    <source>
        <dbReference type="EMBL" id="GGG69756.1"/>
    </source>
</evidence>
<dbReference type="Gene3D" id="2.30.30.60">
    <property type="match status" value="1"/>
</dbReference>
<dbReference type="Pfam" id="PF00924">
    <property type="entry name" value="MS_channel_2nd"/>
    <property type="match status" value="1"/>
</dbReference>
<dbReference type="AlphaFoldDB" id="A0A917M113"/>
<dbReference type="InterPro" id="IPR010920">
    <property type="entry name" value="LSM_dom_sf"/>
</dbReference>
<dbReference type="PANTHER" id="PTHR30566:SF5">
    <property type="entry name" value="MECHANOSENSITIVE ION CHANNEL PROTEIN 1, MITOCHONDRIAL-RELATED"/>
    <property type="match status" value="1"/>
</dbReference>
<dbReference type="PANTHER" id="PTHR30566">
    <property type="entry name" value="YNAI-RELATED MECHANOSENSITIVE ION CHANNEL"/>
    <property type="match status" value="1"/>
</dbReference>
<keyword evidence="3 5" id="KW-1133">Transmembrane helix</keyword>
<feature type="transmembrane region" description="Helical" evidence="5">
    <location>
        <begin position="332"/>
        <end position="354"/>
    </location>
</feature>
<sequence length="606" mass="66221">MKDMRKLLIAVPAAALVVLLVASYLTRGAMANLPFLRGTHGTPAGTLVDQRPWQTAQALAPLAVSVEEKRLARNAERLADHEVDQAFAQALRMAALEPPVLKGDALALSQKVTALKETVKEDQAAVDRVSAATAKLPKGPDGTVQSDELDVAKAQLTLDSDELADATDDLARVSGDKRGAIQQELTTREASMKKFDEQMDSAAPTAVASAKQHGTLYTRLKSWFDQRSRMDLISQAKAEADADVVALTAQHAEIEKKASAAEAGVGSASTDTGTPADSDAVRGRVAQMGKMHAIAQIHSILDDRLQTQQQLSGVYEQWLAQVQLQHSIITHLLFQSFALIAFLLLCASLLGAFVRMMLDRSKMEQRSLHTLRTIAHLAIQFVTLLLVLLVIFGPPSQTPTILGLATAGLTVVFQDFILAFFGWFVLMGRNGIRLGDWVEINGVAGEVIEIGLFRTSLLETGNWSAQGHPTGRRVTFLNKYAISGQFLNFSTTGQWMWDEISLNVPTGEDTFKMIDAIQDVVLKETREGGKEAEREWQRAAKQSNLSLFSATPSVEMRPAGSGIDILVRYVTRAGDRFEMRNRLYQSVINLLHKPEEKNALPSESKS</sequence>
<dbReference type="GO" id="GO:0016020">
    <property type="term" value="C:membrane"/>
    <property type="evidence" value="ECO:0007669"/>
    <property type="project" value="UniProtKB-SubCell"/>
</dbReference>
<accession>A0A917M113</accession>
<evidence type="ECO:0000256" key="2">
    <source>
        <dbReference type="ARBA" id="ARBA00022692"/>
    </source>
</evidence>
<comment type="subcellular location">
    <subcellularLocation>
        <location evidence="1">Membrane</location>
    </subcellularLocation>
</comment>
<evidence type="ECO:0000256" key="3">
    <source>
        <dbReference type="ARBA" id="ARBA00022989"/>
    </source>
</evidence>
<comment type="caution">
    <text evidence="7">The sequence shown here is derived from an EMBL/GenBank/DDBJ whole genome shotgun (WGS) entry which is preliminary data.</text>
</comment>
<reference evidence="7" key="2">
    <citation type="submission" date="2020-09" db="EMBL/GenBank/DDBJ databases">
        <authorList>
            <person name="Sun Q."/>
            <person name="Zhou Y."/>
        </authorList>
    </citation>
    <scope>NUCLEOTIDE SEQUENCE</scope>
    <source>
        <strain evidence="7">CGMCC 1.12997</strain>
    </source>
</reference>
<keyword evidence="2 5" id="KW-0812">Transmembrane</keyword>
<dbReference type="InterPro" id="IPR023408">
    <property type="entry name" value="MscS_beta-dom_sf"/>
</dbReference>
<name>A0A917M113_9BACT</name>
<feature type="transmembrane region" description="Helical" evidence="5">
    <location>
        <begin position="401"/>
        <end position="426"/>
    </location>
</feature>
<keyword evidence="4 5" id="KW-0472">Membrane</keyword>
<evidence type="ECO:0000313" key="8">
    <source>
        <dbReference type="Proteomes" id="UP000647241"/>
    </source>
</evidence>
<feature type="transmembrane region" description="Helical" evidence="5">
    <location>
        <begin position="374"/>
        <end position="395"/>
    </location>
</feature>
<evidence type="ECO:0000259" key="6">
    <source>
        <dbReference type="Pfam" id="PF00924"/>
    </source>
</evidence>
<protein>
    <recommendedName>
        <fullName evidence="6">Mechanosensitive ion channel MscS domain-containing protein</fullName>
    </recommendedName>
</protein>
<reference evidence="7" key="1">
    <citation type="journal article" date="2014" name="Int. J. Syst. Evol. Microbiol.">
        <title>Complete genome sequence of Corynebacterium casei LMG S-19264T (=DSM 44701T), isolated from a smear-ripened cheese.</title>
        <authorList>
            <consortium name="US DOE Joint Genome Institute (JGI-PGF)"/>
            <person name="Walter F."/>
            <person name="Albersmeier A."/>
            <person name="Kalinowski J."/>
            <person name="Ruckert C."/>
        </authorList>
    </citation>
    <scope>NUCLEOTIDE SEQUENCE</scope>
    <source>
        <strain evidence="7">CGMCC 1.12997</strain>
    </source>
</reference>
<organism evidence="7 8">
    <name type="scientific">Edaphobacter dinghuensis</name>
    <dbReference type="NCBI Taxonomy" id="1560005"/>
    <lineage>
        <taxon>Bacteria</taxon>
        <taxon>Pseudomonadati</taxon>
        <taxon>Acidobacteriota</taxon>
        <taxon>Terriglobia</taxon>
        <taxon>Terriglobales</taxon>
        <taxon>Acidobacteriaceae</taxon>
        <taxon>Edaphobacter</taxon>
    </lineage>
</organism>
<evidence type="ECO:0000256" key="4">
    <source>
        <dbReference type="ARBA" id="ARBA00023136"/>
    </source>
</evidence>
<feature type="domain" description="Mechanosensitive ion channel MscS" evidence="6">
    <location>
        <begin position="417"/>
        <end position="457"/>
    </location>
</feature>
<dbReference type="InterPro" id="IPR006685">
    <property type="entry name" value="MscS_channel_2nd"/>
</dbReference>
<gene>
    <name evidence="7" type="ORF">GCM10011585_09820</name>
</gene>
<dbReference type="GO" id="GO:0008381">
    <property type="term" value="F:mechanosensitive monoatomic ion channel activity"/>
    <property type="evidence" value="ECO:0007669"/>
    <property type="project" value="UniProtKB-ARBA"/>
</dbReference>
<keyword evidence="8" id="KW-1185">Reference proteome</keyword>
<evidence type="ECO:0000256" key="1">
    <source>
        <dbReference type="ARBA" id="ARBA00004370"/>
    </source>
</evidence>